<dbReference type="Gene3D" id="3.40.50.150">
    <property type="entry name" value="Vaccinia Virus protein VP39"/>
    <property type="match status" value="1"/>
</dbReference>
<evidence type="ECO:0000313" key="9">
    <source>
        <dbReference type="Proteomes" id="UP000823757"/>
    </source>
</evidence>
<reference evidence="8" key="2">
    <citation type="journal article" date="2021" name="PeerJ">
        <title>Extensive microbial diversity within the chicken gut microbiome revealed by metagenomics and culture.</title>
        <authorList>
            <person name="Gilroy R."/>
            <person name="Ravi A."/>
            <person name="Getino M."/>
            <person name="Pursley I."/>
            <person name="Horton D.L."/>
            <person name="Alikhan N.F."/>
            <person name="Baker D."/>
            <person name="Gharbi K."/>
            <person name="Hall N."/>
            <person name="Watson M."/>
            <person name="Adriaenssens E.M."/>
            <person name="Foster-Nyarko E."/>
            <person name="Jarju S."/>
            <person name="Secka A."/>
            <person name="Antonio M."/>
            <person name="Oren A."/>
            <person name="Chaudhuri R.R."/>
            <person name="La Ragione R."/>
            <person name="Hildebrand F."/>
            <person name="Pallen M.J."/>
        </authorList>
    </citation>
    <scope>NUCLEOTIDE SEQUENCE</scope>
    <source>
        <strain evidence="8">B1-13419</strain>
    </source>
</reference>
<keyword evidence="3 8" id="KW-0808">Transferase</keyword>
<comment type="caution">
    <text evidence="8">The sequence shown here is derived from an EMBL/GenBank/DDBJ whole genome shotgun (WGS) entry which is preliminary data.</text>
</comment>
<dbReference type="NCBIfam" id="TIGR03534">
    <property type="entry name" value="RF_mod_PrmC"/>
    <property type="match status" value="1"/>
</dbReference>
<dbReference type="InterPro" id="IPR029063">
    <property type="entry name" value="SAM-dependent_MTases_sf"/>
</dbReference>
<evidence type="ECO:0000259" key="6">
    <source>
        <dbReference type="Pfam" id="PF05175"/>
    </source>
</evidence>
<dbReference type="PANTHER" id="PTHR18895">
    <property type="entry name" value="HEMK METHYLTRANSFERASE"/>
    <property type="match status" value="1"/>
</dbReference>
<organism evidence="8 9">
    <name type="scientific">Candidatus Cryptobacteroides faecigallinarum</name>
    <dbReference type="NCBI Taxonomy" id="2840763"/>
    <lineage>
        <taxon>Bacteria</taxon>
        <taxon>Pseudomonadati</taxon>
        <taxon>Bacteroidota</taxon>
        <taxon>Bacteroidia</taxon>
        <taxon>Bacteroidales</taxon>
        <taxon>Candidatus Cryptobacteroides</taxon>
    </lineage>
</organism>
<dbReference type="GO" id="GO:0032259">
    <property type="term" value="P:methylation"/>
    <property type="evidence" value="ECO:0007669"/>
    <property type="project" value="UniProtKB-KW"/>
</dbReference>
<comment type="catalytic activity">
    <reaction evidence="5">
        <text>L-glutaminyl-[peptide chain release factor] + S-adenosyl-L-methionine = N(5)-methyl-L-glutaminyl-[peptide chain release factor] + S-adenosyl-L-homocysteine + H(+)</text>
        <dbReference type="Rhea" id="RHEA:42896"/>
        <dbReference type="Rhea" id="RHEA-COMP:10271"/>
        <dbReference type="Rhea" id="RHEA-COMP:10272"/>
        <dbReference type="ChEBI" id="CHEBI:15378"/>
        <dbReference type="ChEBI" id="CHEBI:30011"/>
        <dbReference type="ChEBI" id="CHEBI:57856"/>
        <dbReference type="ChEBI" id="CHEBI:59789"/>
        <dbReference type="ChEBI" id="CHEBI:61891"/>
        <dbReference type="EC" id="2.1.1.297"/>
    </reaction>
</comment>
<dbReference type="Pfam" id="PF05175">
    <property type="entry name" value="MTS"/>
    <property type="match status" value="1"/>
</dbReference>
<keyword evidence="4" id="KW-0949">S-adenosyl-L-methionine</keyword>
<reference evidence="8" key="1">
    <citation type="submission" date="2020-10" db="EMBL/GenBank/DDBJ databases">
        <authorList>
            <person name="Gilroy R."/>
        </authorList>
    </citation>
    <scope>NUCLEOTIDE SEQUENCE</scope>
    <source>
        <strain evidence="8">B1-13419</strain>
    </source>
</reference>
<dbReference type="NCBIfam" id="TIGR00536">
    <property type="entry name" value="hemK_fam"/>
    <property type="match status" value="1"/>
</dbReference>
<evidence type="ECO:0000313" key="8">
    <source>
        <dbReference type="EMBL" id="MBO8475098.1"/>
    </source>
</evidence>
<dbReference type="InterPro" id="IPR019874">
    <property type="entry name" value="RF_methyltr_PrmC"/>
</dbReference>
<dbReference type="AlphaFoldDB" id="A0A9D9NJ86"/>
<dbReference type="InterPro" id="IPR004556">
    <property type="entry name" value="HemK-like"/>
</dbReference>
<dbReference type="EMBL" id="JADIMD010000111">
    <property type="protein sequence ID" value="MBO8475098.1"/>
    <property type="molecule type" value="Genomic_DNA"/>
</dbReference>
<proteinExistence type="predicted"/>
<dbReference type="SUPFAM" id="SSF53335">
    <property type="entry name" value="S-adenosyl-L-methionine-dependent methyltransferases"/>
    <property type="match status" value="1"/>
</dbReference>
<dbReference type="GO" id="GO:0102559">
    <property type="term" value="F:peptide chain release factor N(5)-glutamine methyltransferase activity"/>
    <property type="evidence" value="ECO:0007669"/>
    <property type="project" value="UniProtKB-EC"/>
</dbReference>
<feature type="domain" description="Release factor glutamine methyltransferase N-terminal" evidence="7">
    <location>
        <begin position="7"/>
        <end position="76"/>
    </location>
</feature>
<evidence type="ECO:0000256" key="3">
    <source>
        <dbReference type="ARBA" id="ARBA00022679"/>
    </source>
</evidence>
<dbReference type="CDD" id="cd02440">
    <property type="entry name" value="AdoMet_MTases"/>
    <property type="match status" value="1"/>
</dbReference>
<evidence type="ECO:0000256" key="1">
    <source>
        <dbReference type="ARBA" id="ARBA00012771"/>
    </source>
</evidence>
<gene>
    <name evidence="8" type="primary">prmC</name>
    <name evidence="8" type="ORF">IAB91_07410</name>
</gene>
<protein>
    <recommendedName>
        <fullName evidence="1">peptide chain release factor N(5)-glutamine methyltransferase</fullName>
        <ecNumber evidence="1">2.1.1.297</ecNumber>
    </recommendedName>
</protein>
<dbReference type="GO" id="GO:0003676">
    <property type="term" value="F:nucleic acid binding"/>
    <property type="evidence" value="ECO:0007669"/>
    <property type="project" value="InterPro"/>
</dbReference>
<keyword evidence="2 8" id="KW-0489">Methyltransferase</keyword>
<sequence>MLLRDFIAEARASLAAVYPAEEARAMVSFLCEDILGVKSHAHIIEPSIEVPDDSLPQLQESMSRLIGGEPLQYVLGYSYFCGRRFKVSPSVLIPRPETEQLCDIVTRMALSAGRIGSVLDLCTGSGCIAWTLAGAFPGAEVTGADISPEALAIASGQDIDLPHGCRPPKFVRYDVLSGADGIDGEFDIIVSNPPYVRESEKSMMRKNVLEHEPGLALFVPDDDPLVFYRAISAVAVKRLRAGGIGAVEINEAFGGPVADIFSSSGFGEVGIIEDFRAKIRFVTFKK</sequence>
<evidence type="ECO:0000256" key="5">
    <source>
        <dbReference type="ARBA" id="ARBA00048391"/>
    </source>
</evidence>
<evidence type="ECO:0000259" key="7">
    <source>
        <dbReference type="Pfam" id="PF17827"/>
    </source>
</evidence>
<name>A0A9D9NJ86_9BACT</name>
<dbReference type="Gene3D" id="1.10.8.10">
    <property type="entry name" value="DNA helicase RuvA subunit, C-terminal domain"/>
    <property type="match status" value="1"/>
</dbReference>
<accession>A0A9D9NJ86</accession>
<dbReference type="InterPro" id="IPR007848">
    <property type="entry name" value="Small_mtfrase_dom"/>
</dbReference>
<dbReference type="PROSITE" id="PS00092">
    <property type="entry name" value="N6_MTASE"/>
    <property type="match status" value="1"/>
</dbReference>
<dbReference type="InterPro" id="IPR002052">
    <property type="entry name" value="DNA_methylase_N6_adenine_CS"/>
</dbReference>
<evidence type="ECO:0000256" key="4">
    <source>
        <dbReference type="ARBA" id="ARBA00022691"/>
    </source>
</evidence>
<dbReference type="Pfam" id="PF17827">
    <property type="entry name" value="PrmC_N"/>
    <property type="match status" value="1"/>
</dbReference>
<feature type="domain" description="Methyltransferase small" evidence="6">
    <location>
        <begin position="113"/>
        <end position="202"/>
    </location>
</feature>
<evidence type="ECO:0000256" key="2">
    <source>
        <dbReference type="ARBA" id="ARBA00022603"/>
    </source>
</evidence>
<dbReference type="PANTHER" id="PTHR18895:SF74">
    <property type="entry name" value="MTRF1L RELEASE FACTOR GLUTAMINE METHYLTRANSFERASE"/>
    <property type="match status" value="1"/>
</dbReference>
<dbReference type="InterPro" id="IPR050320">
    <property type="entry name" value="N5-glutamine_MTase"/>
</dbReference>
<dbReference type="InterPro" id="IPR040758">
    <property type="entry name" value="PrmC_N"/>
</dbReference>
<dbReference type="EC" id="2.1.1.297" evidence="1"/>
<dbReference type="Proteomes" id="UP000823757">
    <property type="component" value="Unassembled WGS sequence"/>
</dbReference>